<dbReference type="Proteomes" id="UP000053831">
    <property type="component" value="Unassembled WGS sequence"/>
</dbReference>
<organism evidence="3 4">
    <name type="scientific">Escovopsis weberi</name>
    <dbReference type="NCBI Taxonomy" id="150374"/>
    <lineage>
        <taxon>Eukaryota</taxon>
        <taxon>Fungi</taxon>
        <taxon>Dikarya</taxon>
        <taxon>Ascomycota</taxon>
        <taxon>Pezizomycotina</taxon>
        <taxon>Sordariomycetes</taxon>
        <taxon>Hypocreomycetidae</taxon>
        <taxon>Hypocreales</taxon>
        <taxon>Hypocreaceae</taxon>
        <taxon>Escovopsis</taxon>
    </lineage>
</organism>
<comment type="caution">
    <text evidence="3">The sequence shown here is derived from an EMBL/GenBank/DDBJ whole genome shotgun (WGS) entry which is preliminary data.</text>
</comment>
<accession>A0A0M8MYA5</accession>
<proteinExistence type="predicted"/>
<dbReference type="STRING" id="150374.A0A0M8MYA5"/>
<evidence type="ECO:0000259" key="2">
    <source>
        <dbReference type="Pfam" id="PF18922"/>
    </source>
</evidence>
<evidence type="ECO:0000313" key="3">
    <source>
        <dbReference type="EMBL" id="KOS19307.1"/>
    </source>
</evidence>
<keyword evidence="4" id="KW-1185">Reference proteome</keyword>
<feature type="transmembrane region" description="Helical" evidence="1">
    <location>
        <begin position="12"/>
        <end position="33"/>
    </location>
</feature>
<dbReference type="EMBL" id="LGSR01000020">
    <property type="protein sequence ID" value="KOS19307.1"/>
    <property type="molecule type" value="Genomic_DNA"/>
</dbReference>
<gene>
    <name evidence="3" type="ORF">ESCO_000165</name>
</gene>
<evidence type="ECO:0000256" key="1">
    <source>
        <dbReference type="SAM" id="Phobius"/>
    </source>
</evidence>
<keyword evidence="1" id="KW-0812">Transmembrane</keyword>
<keyword evidence="1" id="KW-1133">Transmembrane helix</keyword>
<keyword evidence="1" id="KW-0472">Membrane</keyword>
<sequence>MHTRHCRPIARRLRLWLSSLTLIALLIALLHILHQPAKHVDQHHHEQHHLHHRPPLNASKLALLIENRPSPLLAPLMLHFIATLPPDWPFLFLGSHASLAAISASRAVRAHASSGKLGLARIPANMSTAGPEMISRFLTSLWVYEALLPASVEWLLLFQTDSVVCANARLSVDDFLGYDWVGAPWNPRGQWGGNGGLSLRRVSTIVDVLRNQVRPRGGEPEDVWLSERLAAHPSANVANGSVSLLFAGEVNPGEPERVLPPPMGAAGANRSSDGGGSHGLVGGIDDWRDGFYEPMGYHTGGSGAFLHSGIWGTPELREHIWKYCPEIKMTLAMDAARYVPGKCGARWT</sequence>
<dbReference type="OrthoDB" id="10025998at2759"/>
<evidence type="ECO:0000313" key="4">
    <source>
        <dbReference type="Proteomes" id="UP000053831"/>
    </source>
</evidence>
<protein>
    <recommendedName>
        <fullName evidence="2">DUF5672 domain-containing protein</fullName>
    </recommendedName>
</protein>
<dbReference type="Pfam" id="PF18922">
    <property type="entry name" value="DUF5672"/>
    <property type="match status" value="1"/>
</dbReference>
<name>A0A0M8MYA5_ESCWE</name>
<dbReference type="AlphaFoldDB" id="A0A0M8MYA5"/>
<feature type="domain" description="DUF5672" evidence="2">
    <location>
        <begin position="120"/>
        <end position="252"/>
    </location>
</feature>
<reference evidence="3 4" key="1">
    <citation type="submission" date="2015-07" db="EMBL/GenBank/DDBJ databases">
        <title>The genome of the fungus Escovopsis weberi, a specialized disease agent of ant agriculture.</title>
        <authorList>
            <person name="de Man T.J."/>
            <person name="Stajich J.E."/>
            <person name="Kubicek C.P."/>
            <person name="Chenthamara K."/>
            <person name="Atanasova L."/>
            <person name="Druzhinina I.S."/>
            <person name="Birnbaum S."/>
            <person name="Barribeau S.M."/>
            <person name="Teiling C."/>
            <person name="Suen G."/>
            <person name="Currie C."/>
            <person name="Gerardo N.M."/>
        </authorList>
    </citation>
    <scope>NUCLEOTIDE SEQUENCE [LARGE SCALE GENOMIC DNA]</scope>
</reference>
<dbReference type="InterPro" id="IPR043729">
    <property type="entry name" value="DUF5672"/>
</dbReference>